<organism evidence="1 2">
    <name type="scientific">Polyplosphaeria fusca</name>
    <dbReference type="NCBI Taxonomy" id="682080"/>
    <lineage>
        <taxon>Eukaryota</taxon>
        <taxon>Fungi</taxon>
        <taxon>Dikarya</taxon>
        <taxon>Ascomycota</taxon>
        <taxon>Pezizomycotina</taxon>
        <taxon>Dothideomycetes</taxon>
        <taxon>Pleosporomycetidae</taxon>
        <taxon>Pleosporales</taxon>
        <taxon>Tetraplosphaeriaceae</taxon>
        <taxon>Polyplosphaeria</taxon>
    </lineage>
</organism>
<proteinExistence type="predicted"/>
<dbReference type="AlphaFoldDB" id="A0A9P4UVC8"/>
<name>A0A9P4UVC8_9PLEO</name>
<dbReference type="PANTHER" id="PTHR41677">
    <property type="entry name" value="YALI0B19030P"/>
    <property type="match status" value="1"/>
</dbReference>
<dbReference type="PANTHER" id="PTHR41677:SF1">
    <property type="entry name" value="FE2OG DIOXYGENASE DOMAIN-CONTAINING PROTEIN"/>
    <property type="match status" value="1"/>
</dbReference>
<evidence type="ECO:0000313" key="1">
    <source>
        <dbReference type="EMBL" id="KAF2726721.1"/>
    </source>
</evidence>
<evidence type="ECO:0008006" key="3">
    <source>
        <dbReference type="Google" id="ProtNLM"/>
    </source>
</evidence>
<sequence>MAEVISIASPISALKVKPIIQKQLHIAPPSPAHSTFDPSKHLNFVPPSNILSLKDIGLPEDAGISPVAVSEPFPLFTPEAISIMRHEIFTDAVWQNCLISTDFAGCQLRGHCPKYAPFMHSAWTHPTTLSLISRIATIDLIPMYDYEIGNINISVNDPADVAKRSATQSASDLPVTKWHNDSYPFVCVVMMSDATNMSGGETALQTGPGEILKVRGPQMGHAIVLQGRCITHQALAALGGTERITMVTSFRPRDAFVKDTSVLTTIRPLSDLSELYFQWTRYRIEVLQERLRGMQEVMGEEQEGGRGADGEKIRGFLRGVEEWVRGTWGEIV</sequence>
<dbReference type="Proteomes" id="UP000799444">
    <property type="component" value="Unassembled WGS sequence"/>
</dbReference>
<evidence type="ECO:0000313" key="2">
    <source>
        <dbReference type="Proteomes" id="UP000799444"/>
    </source>
</evidence>
<dbReference type="EMBL" id="ML996401">
    <property type="protein sequence ID" value="KAF2726721.1"/>
    <property type="molecule type" value="Genomic_DNA"/>
</dbReference>
<dbReference type="OrthoDB" id="10256055at2759"/>
<gene>
    <name evidence="1" type="ORF">EJ04DRAFT_547558</name>
</gene>
<protein>
    <recommendedName>
        <fullName evidence="3">Fe2OG dioxygenase domain-containing protein</fullName>
    </recommendedName>
</protein>
<reference evidence="1" key="1">
    <citation type="journal article" date="2020" name="Stud. Mycol.">
        <title>101 Dothideomycetes genomes: a test case for predicting lifestyles and emergence of pathogens.</title>
        <authorList>
            <person name="Haridas S."/>
            <person name="Albert R."/>
            <person name="Binder M."/>
            <person name="Bloem J."/>
            <person name="Labutti K."/>
            <person name="Salamov A."/>
            <person name="Andreopoulos B."/>
            <person name="Baker S."/>
            <person name="Barry K."/>
            <person name="Bills G."/>
            <person name="Bluhm B."/>
            <person name="Cannon C."/>
            <person name="Castanera R."/>
            <person name="Culley D."/>
            <person name="Daum C."/>
            <person name="Ezra D."/>
            <person name="Gonzalez J."/>
            <person name="Henrissat B."/>
            <person name="Kuo A."/>
            <person name="Liang C."/>
            <person name="Lipzen A."/>
            <person name="Lutzoni F."/>
            <person name="Magnuson J."/>
            <person name="Mondo S."/>
            <person name="Nolan M."/>
            <person name="Ohm R."/>
            <person name="Pangilinan J."/>
            <person name="Park H.-J."/>
            <person name="Ramirez L."/>
            <person name="Alfaro M."/>
            <person name="Sun H."/>
            <person name="Tritt A."/>
            <person name="Yoshinaga Y."/>
            <person name="Zwiers L.-H."/>
            <person name="Turgeon B."/>
            <person name="Goodwin S."/>
            <person name="Spatafora J."/>
            <person name="Crous P."/>
            <person name="Grigoriev I."/>
        </authorList>
    </citation>
    <scope>NUCLEOTIDE SEQUENCE</scope>
    <source>
        <strain evidence="1">CBS 125425</strain>
    </source>
</reference>
<accession>A0A9P4UVC8</accession>
<comment type="caution">
    <text evidence="1">The sequence shown here is derived from an EMBL/GenBank/DDBJ whole genome shotgun (WGS) entry which is preliminary data.</text>
</comment>
<keyword evidence="2" id="KW-1185">Reference proteome</keyword>